<sequence length="100" mass="10635">MVVEVPWSLDECRVDAGVDSFDLRCHAGLAVVVGDFEGSLRQPFPSRPVLDDVEEGADTIGRLGVDHQTTGPLRHDARDLAARGGRHGCAAGQRLESGQG</sequence>
<protein>
    <submittedName>
        <fullName evidence="1">Uncharacterized protein</fullName>
    </submittedName>
</protein>
<dbReference type="AlphaFoldDB" id="A0AAD0KBH9"/>
<accession>A0AAD0KBH9</accession>
<dbReference type="EMBL" id="CP029604">
    <property type="protein sequence ID" value="AWO86401.1"/>
    <property type="molecule type" value="Genomic_DNA"/>
</dbReference>
<evidence type="ECO:0000313" key="1">
    <source>
        <dbReference type="EMBL" id="AWO86401.1"/>
    </source>
</evidence>
<evidence type="ECO:0000313" key="2">
    <source>
        <dbReference type="Proteomes" id="UP000247118"/>
    </source>
</evidence>
<proteinExistence type="predicted"/>
<gene>
    <name evidence="1" type="ORF">DLJ61_25415</name>
</gene>
<reference evidence="1 2" key="1">
    <citation type="submission" date="2018-05" db="EMBL/GenBank/DDBJ databases">
        <title>Complete genome sequence of Gordonia terrae NRRL B-16283.</title>
        <authorList>
            <person name="Garlena R.A."/>
            <person name="Russell D.A."/>
            <person name="Hatfull G.F."/>
        </authorList>
    </citation>
    <scope>NUCLEOTIDE SEQUENCE [LARGE SCALE GENOMIC DNA]</scope>
    <source>
        <strain evidence="1 2">NRRL B-16283</strain>
    </source>
</reference>
<organism evidence="1 2">
    <name type="scientific">Gordonia terrae</name>
    <dbReference type="NCBI Taxonomy" id="2055"/>
    <lineage>
        <taxon>Bacteria</taxon>
        <taxon>Bacillati</taxon>
        <taxon>Actinomycetota</taxon>
        <taxon>Actinomycetes</taxon>
        <taxon>Mycobacteriales</taxon>
        <taxon>Gordoniaceae</taxon>
        <taxon>Gordonia</taxon>
    </lineage>
</organism>
<dbReference type="Proteomes" id="UP000247118">
    <property type="component" value="Chromosome"/>
</dbReference>
<name>A0AAD0KBH9_9ACTN</name>